<accession>A0ABS5BS41</accession>
<keyword evidence="2" id="KW-0378">Hydrolase</keyword>
<dbReference type="InterPro" id="IPR036005">
    <property type="entry name" value="Creatinase/aminopeptidase-like"/>
</dbReference>
<dbReference type="RefSeq" id="WP_210654767.1">
    <property type="nucleotide sequence ID" value="NZ_JAGKQQ010000001.1"/>
</dbReference>
<keyword evidence="2" id="KW-0645">Protease</keyword>
<dbReference type="Proteomes" id="UP000676565">
    <property type="component" value="Unassembled WGS sequence"/>
</dbReference>
<comment type="caution">
    <text evidence="2">The sequence shown here is derived from an EMBL/GenBank/DDBJ whole genome shotgun (WGS) entry which is preliminary data.</text>
</comment>
<evidence type="ECO:0000313" key="2">
    <source>
        <dbReference type="EMBL" id="MBP3956545.1"/>
    </source>
</evidence>
<dbReference type="PANTHER" id="PTHR46112">
    <property type="entry name" value="AMINOPEPTIDASE"/>
    <property type="match status" value="1"/>
</dbReference>
<dbReference type="InterPro" id="IPR050659">
    <property type="entry name" value="Peptidase_M24B"/>
</dbReference>
<dbReference type="Gene3D" id="3.90.230.10">
    <property type="entry name" value="Creatinase/methionine aminopeptidase superfamily"/>
    <property type="match status" value="1"/>
</dbReference>
<dbReference type="PANTHER" id="PTHR46112:SF2">
    <property type="entry name" value="XAA-PRO AMINOPEPTIDASE P-RELATED"/>
    <property type="match status" value="1"/>
</dbReference>
<dbReference type="EMBL" id="JAGKQQ010000001">
    <property type="protein sequence ID" value="MBP3956545.1"/>
    <property type="molecule type" value="Genomic_DNA"/>
</dbReference>
<keyword evidence="2" id="KW-0031">Aminopeptidase</keyword>
<feature type="domain" description="Peptidase M24" evidence="1">
    <location>
        <begin position="142"/>
        <end position="345"/>
    </location>
</feature>
<protein>
    <submittedName>
        <fullName evidence="2">Aminopeptidase P family protein</fullName>
    </submittedName>
</protein>
<keyword evidence="3" id="KW-1185">Reference proteome</keyword>
<dbReference type="Pfam" id="PF00557">
    <property type="entry name" value="Peptidase_M24"/>
    <property type="match status" value="1"/>
</dbReference>
<organism evidence="2 3">
    <name type="scientific">Gemmata palustris</name>
    <dbReference type="NCBI Taxonomy" id="2822762"/>
    <lineage>
        <taxon>Bacteria</taxon>
        <taxon>Pseudomonadati</taxon>
        <taxon>Planctomycetota</taxon>
        <taxon>Planctomycetia</taxon>
        <taxon>Gemmatales</taxon>
        <taxon>Gemmataceae</taxon>
        <taxon>Gemmata</taxon>
    </lineage>
</organism>
<name>A0ABS5BS41_9BACT</name>
<proteinExistence type="predicted"/>
<evidence type="ECO:0000313" key="3">
    <source>
        <dbReference type="Proteomes" id="UP000676565"/>
    </source>
</evidence>
<evidence type="ECO:0000259" key="1">
    <source>
        <dbReference type="Pfam" id="PF00557"/>
    </source>
</evidence>
<dbReference type="GO" id="GO:0004177">
    <property type="term" value="F:aminopeptidase activity"/>
    <property type="evidence" value="ECO:0007669"/>
    <property type="project" value="UniProtKB-KW"/>
</dbReference>
<dbReference type="InterPro" id="IPR000994">
    <property type="entry name" value="Pept_M24"/>
</dbReference>
<sequence>MLTAEGCKTRRQRFLERLKPSHPVVLADPLHLRYFANFYVDGVSSSADFGALLVIREDGHATLYHDNKLPKGVEFAQVDERKPLAWYSGQEPELAPRRLVLKPALEANGGRIHDSIADPLGSQVIGIITDLRRRKDPDEVALLKTCMKACDAGHAWGRANIRPGVTELEAYSGVASAVFAALGHWAVVYGDFTISVGGKKRGGPPTPHKLEAGELFILDYSVIVQGYRSDFTNTICVGGNPTADQQKLMDLSLSAIAAGAKELKAGVTCQHVYDAMRNVFSGAGMADYFTTHGGHGLGISHPEPPYIVRHSTETLVAGDVVTLEPGLYVDGVGGLRIEHNYLVTDNGSEQLSNHTIALV</sequence>
<gene>
    <name evidence="2" type="ORF">J8F10_14795</name>
</gene>
<reference evidence="2 3" key="1">
    <citation type="submission" date="2021-04" db="EMBL/GenBank/DDBJ databases">
        <authorList>
            <person name="Ivanova A."/>
        </authorList>
    </citation>
    <scope>NUCLEOTIDE SEQUENCE [LARGE SCALE GENOMIC DNA]</scope>
    <source>
        <strain evidence="2 3">G18</strain>
    </source>
</reference>
<dbReference type="SUPFAM" id="SSF55920">
    <property type="entry name" value="Creatinase/aminopeptidase"/>
    <property type="match status" value="1"/>
</dbReference>